<dbReference type="HOGENOM" id="CLU_2936439_0_0_3"/>
<dbReference type="PaxDb" id="449447-MAE_28870"/>
<dbReference type="Proteomes" id="UP000001510">
    <property type="component" value="Chromosome"/>
</dbReference>
<proteinExistence type="predicted"/>
<dbReference type="KEGG" id="mar:MAE_28870"/>
<gene>
    <name evidence="1" type="ordered locus">MAE_28870</name>
</gene>
<organism evidence="1 2">
    <name type="scientific">Microcystis aeruginosa (strain NIES-843 / IAM M-2473)</name>
    <dbReference type="NCBI Taxonomy" id="449447"/>
    <lineage>
        <taxon>Bacteria</taxon>
        <taxon>Bacillati</taxon>
        <taxon>Cyanobacteriota</taxon>
        <taxon>Cyanophyceae</taxon>
        <taxon>Oscillatoriophycideae</taxon>
        <taxon>Chroococcales</taxon>
        <taxon>Microcystaceae</taxon>
        <taxon>Microcystis</taxon>
    </lineage>
</organism>
<dbReference type="AlphaFoldDB" id="B0JJR7"/>
<sequence>MILRTLMKAVNHSLFTPMPKDLMVAVFRVEDRENMITLVALATTSVLENLAITTITVTIL</sequence>
<keyword evidence="2" id="KW-1185">Reference proteome</keyword>
<reference evidence="1 2" key="1">
    <citation type="journal article" date="2007" name="DNA Res.">
        <title>Complete genomic structure of the bloom-forming toxic cyanobacterium Microcystis aeruginosa NIES-843.</title>
        <authorList>
            <person name="Kaneko T."/>
            <person name="Nakajima N."/>
            <person name="Okamoto S."/>
            <person name="Suzuki I."/>
            <person name="Tanabe Y."/>
            <person name="Tamaoki M."/>
            <person name="Nakamura Y."/>
            <person name="Kasai F."/>
            <person name="Watanabe A."/>
            <person name="Kawashima K."/>
            <person name="Kishida Y."/>
            <person name="Ono A."/>
            <person name="Shimizu Y."/>
            <person name="Takahashi C."/>
            <person name="Minami C."/>
            <person name="Fujishiro T."/>
            <person name="Kohara M."/>
            <person name="Katoh M."/>
            <person name="Nakazaki N."/>
            <person name="Nakayama S."/>
            <person name="Yamada M."/>
            <person name="Tabata S."/>
            <person name="Watanabe M.M."/>
        </authorList>
    </citation>
    <scope>NUCLEOTIDE SEQUENCE [LARGE SCALE GENOMIC DNA]</scope>
    <source>
        <strain evidence="2">NIES-843 / IAM M-247</strain>
    </source>
</reference>
<protein>
    <submittedName>
        <fullName evidence="1">Uncharacterized protein</fullName>
    </submittedName>
</protein>
<dbReference type="STRING" id="449447.MAE_28870"/>
<evidence type="ECO:0000313" key="1">
    <source>
        <dbReference type="EMBL" id="BAG02709.1"/>
    </source>
</evidence>
<dbReference type="EMBL" id="AP009552">
    <property type="protein sequence ID" value="BAG02709.1"/>
    <property type="molecule type" value="Genomic_DNA"/>
</dbReference>
<evidence type="ECO:0000313" key="2">
    <source>
        <dbReference type="Proteomes" id="UP000001510"/>
    </source>
</evidence>
<dbReference type="EnsemblBacteria" id="BAG02709">
    <property type="protein sequence ID" value="BAG02709"/>
    <property type="gene ID" value="MAE_28870"/>
</dbReference>
<accession>B0JJR7</accession>
<name>B0JJR7_MICAN</name>